<evidence type="ECO:0000256" key="8">
    <source>
        <dbReference type="PROSITE-ProRule" id="PRU00703"/>
    </source>
</evidence>
<dbReference type="PROSITE" id="PS51371">
    <property type="entry name" value="CBS"/>
    <property type="match status" value="2"/>
</dbReference>
<dbReference type="RefSeq" id="WP_142659333.1">
    <property type="nucleotide sequence ID" value="NZ_CABFVA020000015.1"/>
</dbReference>
<dbReference type="AlphaFoldDB" id="A0A5E6M6E3"/>
<evidence type="ECO:0000256" key="4">
    <source>
        <dbReference type="ARBA" id="ARBA00022737"/>
    </source>
</evidence>
<keyword evidence="14" id="KW-1185">Reference proteome</keyword>
<feature type="transmembrane region" description="Helical" evidence="10">
    <location>
        <begin position="12"/>
        <end position="32"/>
    </location>
</feature>
<dbReference type="GO" id="GO:0050660">
    <property type="term" value="F:flavin adenine dinucleotide binding"/>
    <property type="evidence" value="ECO:0007669"/>
    <property type="project" value="InterPro"/>
</dbReference>
<dbReference type="GO" id="GO:0005886">
    <property type="term" value="C:plasma membrane"/>
    <property type="evidence" value="ECO:0007669"/>
    <property type="project" value="UniProtKB-SubCell"/>
</dbReference>
<evidence type="ECO:0000256" key="7">
    <source>
        <dbReference type="ARBA" id="ARBA00023136"/>
    </source>
</evidence>
<dbReference type="Pfam" id="PF03471">
    <property type="entry name" value="CorC_HlyC"/>
    <property type="match status" value="1"/>
</dbReference>
<feature type="domain" description="CBS" evidence="11">
    <location>
        <begin position="228"/>
        <end position="288"/>
    </location>
</feature>
<evidence type="ECO:0000259" key="12">
    <source>
        <dbReference type="PROSITE" id="PS51846"/>
    </source>
</evidence>
<dbReference type="SUPFAM" id="SSF54631">
    <property type="entry name" value="CBS-domain pair"/>
    <property type="match status" value="1"/>
</dbReference>
<evidence type="ECO:0000256" key="10">
    <source>
        <dbReference type="SAM" id="Phobius"/>
    </source>
</evidence>
<dbReference type="PANTHER" id="PTHR43099">
    <property type="entry name" value="UPF0053 PROTEIN YRKA"/>
    <property type="match status" value="1"/>
</dbReference>
<dbReference type="InterPro" id="IPR044751">
    <property type="entry name" value="Ion_transp-like_CBS"/>
</dbReference>
<comment type="subcellular location">
    <subcellularLocation>
        <location evidence="1">Cell membrane</location>
        <topology evidence="1">Multi-pass membrane protein</topology>
    </subcellularLocation>
</comment>
<dbReference type="InterPro" id="IPR051676">
    <property type="entry name" value="UPF0053_domain"/>
</dbReference>
<keyword evidence="6 8" id="KW-0129">CBS domain</keyword>
<evidence type="ECO:0000256" key="3">
    <source>
        <dbReference type="ARBA" id="ARBA00022692"/>
    </source>
</evidence>
<feature type="domain" description="CNNM transmembrane" evidence="12">
    <location>
        <begin position="3"/>
        <end position="213"/>
    </location>
</feature>
<dbReference type="OrthoDB" id="9798188at2"/>
<keyword evidence="4" id="KW-0677">Repeat</keyword>
<evidence type="ECO:0000313" key="14">
    <source>
        <dbReference type="Proteomes" id="UP000334923"/>
    </source>
</evidence>
<keyword evidence="5 9" id="KW-1133">Transmembrane helix</keyword>
<evidence type="ECO:0000313" key="13">
    <source>
        <dbReference type="EMBL" id="VVM05124.1"/>
    </source>
</evidence>
<dbReference type="Proteomes" id="UP000334923">
    <property type="component" value="Unassembled WGS sequence"/>
</dbReference>
<keyword evidence="7 9" id="KW-0472">Membrane</keyword>
<feature type="transmembrane region" description="Helical" evidence="10">
    <location>
        <begin position="140"/>
        <end position="162"/>
    </location>
</feature>
<dbReference type="SMART" id="SM01091">
    <property type="entry name" value="CorC_HlyC"/>
    <property type="match status" value="1"/>
</dbReference>
<dbReference type="InterPro" id="IPR036318">
    <property type="entry name" value="FAD-bd_PCMH-like_sf"/>
</dbReference>
<evidence type="ECO:0000259" key="11">
    <source>
        <dbReference type="PROSITE" id="PS51371"/>
    </source>
</evidence>
<evidence type="ECO:0000256" key="2">
    <source>
        <dbReference type="ARBA" id="ARBA00022475"/>
    </source>
</evidence>
<gene>
    <name evidence="13" type="primary">corC</name>
    <name evidence="13" type="ORF">MAMT_00474</name>
</gene>
<dbReference type="Gene3D" id="3.10.580.10">
    <property type="entry name" value="CBS-domain"/>
    <property type="match status" value="1"/>
</dbReference>
<dbReference type="Gene3D" id="3.30.465.10">
    <property type="match status" value="1"/>
</dbReference>
<accession>A0A5E6M6E3</accession>
<dbReference type="PANTHER" id="PTHR43099:SF5">
    <property type="entry name" value="HLYC_CORC FAMILY TRANSPORTER"/>
    <property type="match status" value="1"/>
</dbReference>
<evidence type="ECO:0000256" key="6">
    <source>
        <dbReference type="ARBA" id="ARBA00023122"/>
    </source>
</evidence>
<evidence type="ECO:0000256" key="5">
    <source>
        <dbReference type="ARBA" id="ARBA00022989"/>
    </source>
</evidence>
<dbReference type="Pfam" id="PF01595">
    <property type="entry name" value="CNNM"/>
    <property type="match status" value="1"/>
</dbReference>
<dbReference type="InterPro" id="IPR016169">
    <property type="entry name" value="FAD-bd_PCMH_sub2"/>
</dbReference>
<keyword evidence="2" id="KW-1003">Cell membrane</keyword>
<protein>
    <submittedName>
        <fullName evidence="13">Magnesium and cobalt efflux protein CorC</fullName>
    </submittedName>
</protein>
<dbReference type="EMBL" id="CABFVA020000015">
    <property type="protein sequence ID" value="VVM05124.1"/>
    <property type="molecule type" value="Genomic_DNA"/>
</dbReference>
<dbReference type="SUPFAM" id="SSF56176">
    <property type="entry name" value="FAD-binding/transporter-associated domain-like"/>
    <property type="match status" value="1"/>
</dbReference>
<organism evidence="13 14">
    <name type="scientific">Methylacidimicrobium tartarophylax</name>
    <dbReference type="NCBI Taxonomy" id="1041768"/>
    <lineage>
        <taxon>Bacteria</taxon>
        <taxon>Pseudomonadati</taxon>
        <taxon>Verrucomicrobiota</taxon>
        <taxon>Methylacidimicrobium</taxon>
    </lineage>
</organism>
<feature type="transmembrane region" description="Helical" evidence="10">
    <location>
        <begin position="63"/>
        <end position="83"/>
    </location>
</feature>
<name>A0A5E6M6E3_9BACT</name>
<dbReference type="PROSITE" id="PS51846">
    <property type="entry name" value="CNNM"/>
    <property type="match status" value="1"/>
</dbReference>
<reference evidence="13 14" key="1">
    <citation type="submission" date="2019-09" db="EMBL/GenBank/DDBJ databases">
        <authorList>
            <person name="Cremers G."/>
        </authorList>
    </citation>
    <scope>NUCLEOTIDE SEQUENCE [LARGE SCALE GENOMIC DNA]</scope>
    <source>
        <strain evidence="13">4A</strain>
    </source>
</reference>
<feature type="transmembrane region" description="Helical" evidence="10">
    <location>
        <begin position="103"/>
        <end position="128"/>
    </location>
</feature>
<dbReference type="Pfam" id="PF00571">
    <property type="entry name" value="CBS"/>
    <property type="match status" value="2"/>
</dbReference>
<dbReference type="CDD" id="cd04590">
    <property type="entry name" value="CBS_pair_CorC_HlyC_assoc"/>
    <property type="match status" value="1"/>
</dbReference>
<evidence type="ECO:0000256" key="9">
    <source>
        <dbReference type="PROSITE-ProRule" id="PRU01193"/>
    </source>
</evidence>
<dbReference type="InterPro" id="IPR046342">
    <property type="entry name" value="CBS_dom_sf"/>
</dbReference>
<dbReference type="InterPro" id="IPR005170">
    <property type="entry name" value="Transptr-assoc_dom"/>
</dbReference>
<keyword evidence="3 9" id="KW-0812">Transmembrane</keyword>
<dbReference type="InterPro" id="IPR000644">
    <property type="entry name" value="CBS_dom"/>
</dbReference>
<sequence length="448" mass="50455">MDTGGDSGWRALLLPLLVAANAFFVAIEFAIVKVRVTQLKLLLKSSDWRLPFALRMVRQPDRFLPAIQIGVSLASIGLGWAGQPIMAEWLTPLLLSSGLPQGPYLNSLSSVLGFSLITFVSIALGELAPKFLALQHSQKIVLLLSPPLVVFYYLFYPFVWILHQTADCLLRLLGFALPKPESAGPSLSPEELQQILIHSPHPHPFDELINKIMVKALRLRRTRAEQVMVPRERAVVLWRDAPIEETIRVAQSSGYSRFPVCGENAEQVVGIILLQELLWQYIALGKQTTLTSLLRPALLFSPSILLPAMLEQFRKARTHMAIVADPDNQMIGLVTFEDVLEELVGDIRDEFDIEKSPIYELTQDSATVDGDLPLRDLAIETNWPLPTETTQTVSQWCLAQWGRQPRRFETLHVDGFRLIAEDVIPQKFRRVRIERLKEEFSEAAGESE</sequence>
<feature type="domain" description="CBS" evidence="11">
    <location>
        <begin position="293"/>
        <end position="350"/>
    </location>
</feature>
<dbReference type="InterPro" id="IPR002550">
    <property type="entry name" value="CNNM"/>
</dbReference>
<proteinExistence type="predicted"/>
<evidence type="ECO:0000256" key="1">
    <source>
        <dbReference type="ARBA" id="ARBA00004651"/>
    </source>
</evidence>